<dbReference type="RefSeq" id="WP_370397068.1">
    <property type="nucleotide sequence ID" value="NZ_JALBUT010000005.1"/>
</dbReference>
<keyword evidence="4" id="KW-0479">Metal-binding</keyword>
<dbReference type="Gene3D" id="1.10.600.10">
    <property type="entry name" value="Farnesyl Diphosphate Synthase"/>
    <property type="match status" value="1"/>
</dbReference>
<evidence type="ECO:0000256" key="6">
    <source>
        <dbReference type="ARBA" id="ARBA00023229"/>
    </source>
</evidence>
<dbReference type="PROSITE" id="PS00444">
    <property type="entry name" value="POLYPRENYL_SYNTHASE_2"/>
    <property type="match status" value="1"/>
</dbReference>
<keyword evidence="6" id="KW-0414">Isoprene biosynthesis</keyword>
<reference evidence="8 9" key="1">
    <citation type="submission" date="2022-03" db="EMBL/GenBank/DDBJ databases">
        <title>Novel taxa within the pig intestine.</title>
        <authorList>
            <person name="Wylensek D."/>
            <person name="Bishof K."/>
            <person name="Afrizal A."/>
            <person name="Clavel T."/>
        </authorList>
    </citation>
    <scope>NUCLEOTIDE SEQUENCE [LARGE SCALE GENOMIC DNA]</scope>
    <source>
        <strain evidence="8 9">CLA-KB-P66</strain>
    </source>
</reference>
<dbReference type="NCBIfam" id="NF045485">
    <property type="entry name" value="FPPsyn"/>
    <property type="match status" value="1"/>
</dbReference>
<dbReference type="SFLD" id="SFLDG01017">
    <property type="entry name" value="Polyprenyl_Transferase_Like"/>
    <property type="match status" value="1"/>
</dbReference>
<comment type="similarity">
    <text evidence="2 7">Belongs to the FPP/GGPP synthase family.</text>
</comment>
<evidence type="ECO:0000256" key="4">
    <source>
        <dbReference type="ARBA" id="ARBA00022723"/>
    </source>
</evidence>
<dbReference type="PROSITE" id="PS00723">
    <property type="entry name" value="POLYPRENYL_SYNTHASE_1"/>
    <property type="match status" value="1"/>
</dbReference>
<evidence type="ECO:0000313" key="8">
    <source>
        <dbReference type="EMBL" id="MDX8415621.1"/>
    </source>
</evidence>
<evidence type="ECO:0000256" key="5">
    <source>
        <dbReference type="ARBA" id="ARBA00022842"/>
    </source>
</evidence>
<sequence>MKKEEFKKAFEEKRQMVEDAIEKYLPPSDARPSLIHQAMRYSMKVGGKRLRPILLLASYELLPSSLDPLPACVAIESMHTYSLIHDDLPAMDNSDLRRGKPTCHKQFDEAMALLAGDALLTFSLWFLAESYKDSPKVAANLVRDLGEAGGSFKMIGGQVEDVLGERDGKMTPEKLNFIHENKTAALITAAITMGIRLADSSDDEKFKLAREIGYNVGMAFQVIDDILDATSDTETMGKTVRLDAADGKLTYVNLYGIEKSREIAADFSNKAIEACKKLTGKDESFLKDLILYMQNRIN</sequence>
<dbReference type="CDD" id="cd00685">
    <property type="entry name" value="Trans_IPPS_HT"/>
    <property type="match status" value="1"/>
</dbReference>
<evidence type="ECO:0000313" key="9">
    <source>
        <dbReference type="Proteomes" id="UP001275932"/>
    </source>
</evidence>
<comment type="cofactor">
    <cofactor evidence="1">
        <name>Mg(2+)</name>
        <dbReference type="ChEBI" id="CHEBI:18420"/>
    </cofactor>
</comment>
<dbReference type="InterPro" id="IPR033749">
    <property type="entry name" value="Polyprenyl_synt_CS"/>
</dbReference>
<evidence type="ECO:0000256" key="1">
    <source>
        <dbReference type="ARBA" id="ARBA00001946"/>
    </source>
</evidence>
<dbReference type="SUPFAM" id="SSF48576">
    <property type="entry name" value="Terpenoid synthases"/>
    <property type="match status" value="1"/>
</dbReference>
<dbReference type="Proteomes" id="UP001275932">
    <property type="component" value="Unassembled WGS sequence"/>
</dbReference>
<dbReference type="EMBL" id="JALBUT010000005">
    <property type="protein sequence ID" value="MDX8415621.1"/>
    <property type="molecule type" value="Genomic_DNA"/>
</dbReference>
<comment type="caution">
    <text evidence="8">The sequence shown here is derived from an EMBL/GenBank/DDBJ whole genome shotgun (WGS) entry which is preliminary data.</text>
</comment>
<evidence type="ECO:0000256" key="7">
    <source>
        <dbReference type="RuleBase" id="RU004466"/>
    </source>
</evidence>
<dbReference type="InterPro" id="IPR053378">
    <property type="entry name" value="Prenyl_diphosphate_synthase"/>
</dbReference>
<keyword evidence="9" id="KW-1185">Reference proteome</keyword>
<dbReference type="InterPro" id="IPR008949">
    <property type="entry name" value="Isoprenoid_synthase_dom_sf"/>
</dbReference>
<dbReference type="PANTHER" id="PTHR43281">
    <property type="entry name" value="FARNESYL DIPHOSPHATE SYNTHASE"/>
    <property type="match status" value="1"/>
</dbReference>
<dbReference type="Pfam" id="PF00348">
    <property type="entry name" value="polyprenyl_synt"/>
    <property type="match status" value="1"/>
</dbReference>
<proteinExistence type="inferred from homology"/>
<keyword evidence="3 7" id="KW-0808">Transferase</keyword>
<organism evidence="8 9">
    <name type="scientific">Intestinicryptomonas porci</name>
    <dbReference type="NCBI Taxonomy" id="2926320"/>
    <lineage>
        <taxon>Bacteria</taxon>
        <taxon>Pseudomonadati</taxon>
        <taxon>Verrucomicrobiota</taxon>
        <taxon>Opitutia</taxon>
        <taxon>Opitutales</taxon>
        <taxon>Intestinicryptomonaceae</taxon>
        <taxon>Intestinicryptomonas</taxon>
    </lineage>
</organism>
<accession>A0ABU4WGD7</accession>
<protein>
    <submittedName>
        <fullName evidence="8">Polyprenyl synthetase family protein</fullName>
    </submittedName>
</protein>
<dbReference type="PANTHER" id="PTHR43281:SF1">
    <property type="entry name" value="FARNESYL DIPHOSPHATE SYNTHASE"/>
    <property type="match status" value="1"/>
</dbReference>
<keyword evidence="5" id="KW-0460">Magnesium</keyword>
<dbReference type="SFLD" id="SFLDS00005">
    <property type="entry name" value="Isoprenoid_Synthase_Type_I"/>
    <property type="match status" value="1"/>
</dbReference>
<dbReference type="InterPro" id="IPR000092">
    <property type="entry name" value="Polyprenyl_synt"/>
</dbReference>
<evidence type="ECO:0000256" key="3">
    <source>
        <dbReference type="ARBA" id="ARBA00022679"/>
    </source>
</evidence>
<evidence type="ECO:0000256" key="2">
    <source>
        <dbReference type="ARBA" id="ARBA00006706"/>
    </source>
</evidence>
<name>A0ABU4WGD7_9BACT</name>
<gene>
    <name evidence="8" type="ORF">MOX91_05435</name>
</gene>